<dbReference type="InterPro" id="IPR014710">
    <property type="entry name" value="RmlC-like_jellyroll"/>
</dbReference>
<dbReference type="PANTHER" id="PTHR12461">
    <property type="entry name" value="HYPOXIA-INDUCIBLE FACTOR 1 ALPHA INHIBITOR-RELATED"/>
    <property type="match status" value="1"/>
</dbReference>
<keyword evidence="4" id="KW-1185">Reference proteome</keyword>
<dbReference type="PROSITE" id="PS51184">
    <property type="entry name" value="JMJC"/>
    <property type="match status" value="1"/>
</dbReference>
<organism evidence="3 4">
    <name type="scientific">Brevundimonas balnearis</name>
    <dbReference type="NCBI Taxonomy" id="1572858"/>
    <lineage>
        <taxon>Bacteria</taxon>
        <taxon>Pseudomonadati</taxon>
        <taxon>Pseudomonadota</taxon>
        <taxon>Alphaproteobacteria</taxon>
        <taxon>Caulobacterales</taxon>
        <taxon>Caulobacteraceae</taxon>
        <taxon>Brevundimonas</taxon>
    </lineage>
</organism>
<evidence type="ECO:0000313" key="3">
    <source>
        <dbReference type="EMBL" id="MFC0633130.1"/>
    </source>
</evidence>
<dbReference type="PANTHER" id="PTHR12461:SF105">
    <property type="entry name" value="HYPOXIA-INDUCIBLE FACTOR 1-ALPHA INHIBITOR"/>
    <property type="match status" value="1"/>
</dbReference>
<comment type="caution">
    <text evidence="3">The sequence shown here is derived from an EMBL/GenBank/DDBJ whole genome shotgun (WGS) entry which is preliminary data.</text>
</comment>
<dbReference type="SMART" id="SM00558">
    <property type="entry name" value="JmjC"/>
    <property type="match status" value="1"/>
</dbReference>
<feature type="region of interest" description="Disordered" evidence="1">
    <location>
        <begin position="1"/>
        <end position="23"/>
    </location>
</feature>
<dbReference type="Proteomes" id="UP001589906">
    <property type="component" value="Unassembled WGS sequence"/>
</dbReference>
<accession>A0ABV6R0H6</accession>
<sequence>MTFGRPLPEVANAGPADLEPSRRSARPVVLRGLVRDWPLVRSTDPSAELRAMDSGRPAPVMTAPAAIGGRPFYNADLTGLNFRREAASVGQVLDRLAREPDDEPAMIYMGSAPADQVAPGFAASHPAPGLPHDAAPRLWIGGAVTIQTHYDMSDNVACVAVGRRTFTLFPPEQVANLYVGPLDFNPAGQPVSLVQFDQGVDETRFPRFAKARAAALSATLQPGDAIYIPPMWWHHVRSEGRLNVLVNYWWDEVRPGALSPFDSLVHALAAVGSLPPERREAWRAAFDHYVFDADPDRHAHIPSHARSVLGELDVPGFDRIRRFLVNGLTRR</sequence>
<dbReference type="SUPFAM" id="SSF51197">
    <property type="entry name" value="Clavaminate synthase-like"/>
    <property type="match status" value="1"/>
</dbReference>
<dbReference type="Gene3D" id="2.60.120.10">
    <property type="entry name" value="Jelly Rolls"/>
    <property type="match status" value="1"/>
</dbReference>
<reference evidence="3 4" key="1">
    <citation type="submission" date="2024-09" db="EMBL/GenBank/DDBJ databases">
        <authorList>
            <person name="Sun Q."/>
            <person name="Mori K."/>
        </authorList>
    </citation>
    <scope>NUCLEOTIDE SEQUENCE [LARGE SCALE GENOMIC DNA]</scope>
    <source>
        <strain evidence="3 4">NCAIM B.02621</strain>
    </source>
</reference>
<dbReference type="RefSeq" id="WP_376834691.1">
    <property type="nucleotide sequence ID" value="NZ_JBHLSW010000003.1"/>
</dbReference>
<dbReference type="EMBL" id="JBHLSW010000003">
    <property type="protein sequence ID" value="MFC0633130.1"/>
    <property type="molecule type" value="Genomic_DNA"/>
</dbReference>
<evidence type="ECO:0000259" key="2">
    <source>
        <dbReference type="PROSITE" id="PS51184"/>
    </source>
</evidence>
<dbReference type="InterPro" id="IPR041667">
    <property type="entry name" value="Cupin_8"/>
</dbReference>
<gene>
    <name evidence="3" type="ORF">ACFFGE_04465</name>
</gene>
<evidence type="ECO:0000256" key="1">
    <source>
        <dbReference type="SAM" id="MobiDB-lite"/>
    </source>
</evidence>
<evidence type="ECO:0000313" key="4">
    <source>
        <dbReference type="Proteomes" id="UP001589906"/>
    </source>
</evidence>
<feature type="domain" description="JmjC" evidence="2">
    <location>
        <begin position="72"/>
        <end position="265"/>
    </location>
</feature>
<dbReference type="InterPro" id="IPR003347">
    <property type="entry name" value="JmjC_dom"/>
</dbReference>
<dbReference type="Pfam" id="PF13621">
    <property type="entry name" value="Cupin_8"/>
    <property type="match status" value="1"/>
</dbReference>
<protein>
    <submittedName>
        <fullName evidence="3">Cupin-like domain-containing protein</fullName>
    </submittedName>
</protein>
<name>A0ABV6R0H6_9CAUL</name>
<proteinExistence type="predicted"/>